<feature type="chain" id="PRO_5045709998" evidence="2">
    <location>
        <begin position="24"/>
        <end position="365"/>
    </location>
</feature>
<keyword evidence="4" id="KW-1185">Reference proteome</keyword>
<dbReference type="PANTHER" id="PTHR30006">
    <property type="entry name" value="THIAMINE-BINDING PERIPLASMIC PROTEIN-RELATED"/>
    <property type="match status" value="1"/>
</dbReference>
<dbReference type="PANTHER" id="PTHR30006:SF25">
    <property type="entry name" value="PHOSPHOGLYCERATE TRANSPORT REGULATORY PROTEIN PGTC"/>
    <property type="match status" value="1"/>
</dbReference>
<evidence type="ECO:0000313" key="3">
    <source>
        <dbReference type="EMBL" id="GLS03048.1"/>
    </source>
</evidence>
<dbReference type="EMBL" id="BSOZ01000002">
    <property type="protein sequence ID" value="GLS03048.1"/>
    <property type="molecule type" value="Genomic_DNA"/>
</dbReference>
<reference evidence="4" key="1">
    <citation type="journal article" date="2019" name="Int. J. Syst. Evol. Microbiol.">
        <title>The Global Catalogue of Microorganisms (GCM) 10K type strain sequencing project: providing services to taxonomists for standard genome sequencing and annotation.</title>
        <authorList>
            <consortium name="The Broad Institute Genomics Platform"/>
            <consortium name="The Broad Institute Genome Sequencing Center for Infectious Disease"/>
            <person name="Wu L."/>
            <person name="Ma J."/>
        </authorList>
    </citation>
    <scope>NUCLEOTIDE SEQUENCE [LARGE SCALE GENOMIC DNA]</scope>
    <source>
        <strain evidence="4">NBRC 104970</strain>
    </source>
</reference>
<name>A0ABQ6BT26_9NEIS</name>
<dbReference type="Gene3D" id="3.40.190.10">
    <property type="entry name" value="Periplasmic binding protein-like II"/>
    <property type="match status" value="2"/>
</dbReference>
<dbReference type="InterPro" id="IPR006059">
    <property type="entry name" value="SBP"/>
</dbReference>
<evidence type="ECO:0000313" key="4">
    <source>
        <dbReference type="Proteomes" id="UP001156836"/>
    </source>
</evidence>
<sequence>MKIAQYLAALATLTAALSPLAAANQPDYYPASYASLVTAARKEGKVIVYAATDTAAARPLVKDFEALYPGIKVEYHDMSTTELYNRFISESAAGSLSADVLWSSAMDLQIKLVNDGYTAAYASPELPRLPAWSYYQNQAYGTTYEPVVFVYNKRLLSPKEVPQTHADLARLIKADPARFKGRITTYDIEKSGVGFTYLTQDVRVGGAATWDIVRTMGASGLRLQSSTGTMLERISSGENLIGYNMIGSYAYAKARKDPAIGYVYPKDYTLVMSRLQAIAKTASHPNAARLWVDYLLSRRGQSLLAQRSDIYSLRSDVTGELTIAELTRQLGNSLKPIQVGPGLLVYLDQAKRLQFLKQWRQAIGR</sequence>
<accession>A0ABQ6BT26</accession>
<keyword evidence="1 2" id="KW-0732">Signal</keyword>
<evidence type="ECO:0000256" key="2">
    <source>
        <dbReference type="SAM" id="SignalP"/>
    </source>
</evidence>
<feature type="signal peptide" evidence="2">
    <location>
        <begin position="1"/>
        <end position="23"/>
    </location>
</feature>
<organism evidence="3 4">
    <name type="scientific">Chitiniphilus shinanonensis</name>
    <dbReference type="NCBI Taxonomy" id="553088"/>
    <lineage>
        <taxon>Bacteria</taxon>
        <taxon>Pseudomonadati</taxon>
        <taxon>Pseudomonadota</taxon>
        <taxon>Betaproteobacteria</taxon>
        <taxon>Neisseriales</taxon>
        <taxon>Chitinibacteraceae</taxon>
        <taxon>Chitiniphilus</taxon>
    </lineage>
</organism>
<gene>
    <name evidence="3" type="ORF">GCM10007860_01910</name>
</gene>
<dbReference type="Pfam" id="PF13416">
    <property type="entry name" value="SBP_bac_8"/>
    <property type="match status" value="1"/>
</dbReference>
<dbReference type="RefSeq" id="WP_018748336.1">
    <property type="nucleotide sequence ID" value="NZ_BSOZ01000002.1"/>
</dbReference>
<protein>
    <submittedName>
        <fullName evidence="3">ABC transporter substrate-binding protein</fullName>
    </submittedName>
</protein>
<evidence type="ECO:0000256" key="1">
    <source>
        <dbReference type="ARBA" id="ARBA00022729"/>
    </source>
</evidence>
<dbReference type="SUPFAM" id="SSF53850">
    <property type="entry name" value="Periplasmic binding protein-like II"/>
    <property type="match status" value="1"/>
</dbReference>
<dbReference type="Proteomes" id="UP001156836">
    <property type="component" value="Unassembled WGS sequence"/>
</dbReference>
<proteinExistence type="predicted"/>
<comment type="caution">
    <text evidence="3">The sequence shown here is derived from an EMBL/GenBank/DDBJ whole genome shotgun (WGS) entry which is preliminary data.</text>
</comment>